<dbReference type="PANTHER" id="PTHR23020">
    <property type="entry name" value="UNCHARACTERIZED NUCLEAR HORMONE RECEPTOR-RELATED"/>
    <property type="match status" value="1"/>
</dbReference>
<proteinExistence type="predicted"/>
<dbReference type="EMBL" id="UYWY01020848">
    <property type="protein sequence ID" value="VDM42728.1"/>
    <property type="molecule type" value="Genomic_DNA"/>
</dbReference>
<dbReference type="SMART" id="SM00587">
    <property type="entry name" value="CHK"/>
    <property type="match status" value="1"/>
</dbReference>
<evidence type="ECO:0000313" key="2">
    <source>
        <dbReference type="EMBL" id="VDM42728.1"/>
    </source>
</evidence>
<gene>
    <name evidence="2" type="ORF">TCNE_LOCUS11407</name>
</gene>
<dbReference type="AlphaFoldDB" id="A0A183USD7"/>
<dbReference type="InterPro" id="IPR052961">
    <property type="entry name" value="Oxido-Kinase-like_Enzymes"/>
</dbReference>
<accession>A0A183USD7</accession>
<dbReference type="PANTHER" id="PTHR23020:SF21">
    <property type="entry name" value="CHK KINASE-LIKE DOMAIN-CONTAINING PROTEIN"/>
    <property type="match status" value="1"/>
</dbReference>
<feature type="domain" description="CHK kinase-like" evidence="1">
    <location>
        <begin position="128"/>
        <end position="315"/>
    </location>
</feature>
<dbReference type="WBParaSite" id="TCNE_0001140701-mRNA-1">
    <property type="protein sequence ID" value="TCNE_0001140701-mRNA-1"/>
    <property type="gene ID" value="TCNE_0001140701"/>
</dbReference>
<dbReference type="InterPro" id="IPR011009">
    <property type="entry name" value="Kinase-like_dom_sf"/>
</dbReference>
<dbReference type="Proteomes" id="UP000050794">
    <property type="component" value="Unassembled WGS sequence"/>
</dbReference>
<dbReference type="Gene3D" id="3.90.1200.10">
    <property type="match status" value="1"/>
</dbReference>
<protein>
    <submittedName>
        <fullName evidence="4">CHK domain-containing protein</fullName>
    </submittedName>
</protein>
<evidence type="ECO:0000313" key="4">
    <source>
        <dbReference type="WBParaSite" id="TCNE_0001140701-mRNA-1"/>
    </source>
</evidence>
<dbReference type="SUPFAM" id="SSF56112">
    <property type="entry name" value="Protein kinase-like (PK-like)"/>
    <property type="match status" value="1"/>
</dbReference>
<sequence>MNVGDLIAPYMGLQNGEKPVVDLAYKTSSGVTTFRLNETEIIFVRVDNVEESLISVYFQIRSRQIEYTVHLVREDGEASESLQATAAVAGFYNAKYFHEMVNFEKIDLSIGRYNDALKIEDEGKHYPLFIIQRCEGDIPPKYLLTVDQLSQVAAELSKLHAFCLPEVDAEAKQTLDENHDIIKAFRAEQFAADLESTLNAFTTKFAKFFSNAAKLPETIGALYKSAQDVTYIKTLPKEVQQPSVLCHGELSADKIVFDENGKLVEIREWDNVHYGSVAEDLSFLIITSAPTDIRRNHYMSIFRQYYYPLVDRVSTKFKLSTLKESFKKMHKYAVLASMQSLLSALDSEINDEEKAERAQRWESALEDALSFESDDYLSDNEDAFFSK</sequence>
<dbReference type="Pfam" id="PF07914">
    <property type="entry name" value="DUF1679"/>
    <property type="match status" value="1"/>
</dbReference>
<dbReference type="InterPro" id="IPR015897">
    <property type="entry name" value="CHK_kinase-like"/>
</dbReference>
<evidence type="ECO:0000259" key="1">
    <source>
        <dbReference type="SMART" id="SM00587"/>
    </source>
</evidence>
<evidence type="ECO:0000313" key="3">
    <source>
        <dbReference type="Proteomes" id="UP000050794"/>
    </source>
</evidence>
<reference evidence="2 3" key="2">
    <citation type="submission" date="2018-11" db="EMBL/GenBank/DDBJ databases">
        <authorList>
            <consortium name="Pathogen Informatics"/>
        </authorList>
    </citation>
    <scope>NUCLEOTIDE SEQUENCE [LARGE SCALE GENOMIC DNA]</scope>
</reference>
<reference evidence="4" key="1">
    <citation type="submission" date="2016-06" db="UniProtKB">
        <authorList>
            <consortium name="WormBaseParasite"/>
        </authorList>
    </citation>
    <scope>IDENTIFICATION</scope>
</reference>
<name>A0A183USD7_TOXCA</name>
<keyword evidence="3" id="KW-1185">Reference proteome</keyword>
<organism evidence="3 4">
    <name type="scientific">Toxocara canis</name>
    <name type="common">Canine roundworm</name>
    <dbReference type="NCBI Taxonomy" id="6265"/>
    <lineage>
        <taxon>Eukaryota</taxon>
        <taxon>Metazoa</taxon>
        <taxon>Ecdysozoa</taxon>
        <taxon>Nematoda</taxon>
        <taxon>Chromadorea</taxon>
        <taxon>Rhabditida</taxon>
        <taxon>Spirurina</taxon>
        <taxon>Ascaridomorpha</taxon>
        <taxon>Ascaridoidea</taxon>
        <taxon>Toxocaridae</taxon>
        <taxon>Toxocara</taxon>
    </lineage>
</organism>
<dbReference type="InterPro" id="IPR012877">
    <property type="entry name" value="Dhs-27"/>
</dbReference>